<dbReference type="PROSITE" id="PS50949">
    <property type="entry name" value="HTH_GNTR"/>
    <property type="match status" value="1"/>
</dbReference>
<evidence type="ECO:0000256" key="3">
    <source>
        <dbReference type="ARBA" id="ARBA00023125"/>
    </source>
</evidence>
<keyword evidence="3" id="KW-0238">DNA-binding</keyword>
<dbReference type="Pfam" id="PF00392">
    <property type="entry name" value="GntR"/>
    <property type="match status" value="1"/>
</dbReference>
<feature type="domain" description="HTH gntR-type" evidence="5">
    <location>
        <begin position="17"/>
        <end position="85"/>
    </location>
</feature>
<reference evidence="7" key="1">
    <citation type="journal article" date="2019" name="Int. J. Syst. Evol. Microbiol.">
        <title>The Global Catalogue of Microorganisms (GCM) 10K type strain sequencing project: providing services to taxonomists for standard genome sequencing and annotation.</title>
        <authorList>
            <consortium name="The Broad Institute Genomics Platform"/>
            <consortium name="The Broad Institute Genome Sequencing Center for Infectious Disease"/>
            <person name="Wu L."/>
            <person name="Ma J."/>
        </authorList>
    </citation>
    <scope>NUCLEOTIDE SEQUENCE [LARGE SCALE GENOMIC DNA]</scope>
    <source>
        <strain evidence="7">JCM 16961</strain>
    </source>
</reference>
<comment type="caution">
    <text evidence="6">The sequence shown here is derived from an EMBL/GenBank/DDBJ whole genome shotgun (WGS) entry which is preliminary data.</text>
</comment>
<dbReference type="Proteomes" id="UP001501536">
    <property type="component" value="Unassembled WGS sequence"/>
</dbReference>
<evidence type="ECO:0000256" key="4">
    <source>
        <dbReference type="ARBA" id="ARBA00023163"/>
    </source>
</evidence>
<dbReference type="Gene3D" id="1.10.10.10">
    <property type="entry name" value="Winged helix-like DNA-binding domain superfamily/Winged helix DNA-binding domain"/>
    <property type="match status" value="1"/>
</dbReference>
<proteinExistence type="predicted"/>
<evidence type="ECO:0000313" key="6">
    <source>
        <dbReference type="EMBL" id="GAA3693746.1"/>
    </source>
</evidence>
<evidence type="ECO:0000256" key="1">
    <source>
        <dbReference type="ARBA" id="ARBA00022898"/>
    </source>
</evidence>
<sequence length="126" mass="13271">MARDVTDLGFLKLTGPEHPFEEIRRRVAAAVDDGTLPVGTRLPPVRALAGDLGVAVNTVARAYKELEAAGVVATRGRAGTVVQAGAGDQRARLAAAADRFADVVAQTGYDDATAVDYLRAALDRRR</sequence>
<dbReference type="SUPFAM" id="SSF46785">
    <property type="entry name" value="Winged helix' DNA-binding domain"/>
    <property type="match status" value="1"/>
</dbReference>
<dbReference type="InterPro" id="IPR036388">
    <property type="entry name" value="WH-like_DNA-bd_sf"/>
</dbReference>
<organism evidence="6 7">
    <name type="scientific">Zhihengliuella alba</name>
    <dbReference type="NCBI Taxonomy" id="547018"/>
    <lineage>
        <taxon>Bacteria</taxon>
        <taxon>Bacillati</taxon>
        <taxon>Actinomycetota</taxon>
        <taxon>Actinomycetes</taxon>
        <taxon>Micrococcales</taxon>
        <taxon>Micrococcaceae</taxon>
        <taxon>Zhihengliuella</taxon>
    </lineage>
</organism>
<dbReference type="PANTHER" id="PTHR46577:SF1">
    <property type="entry name" value="HTH-TYPE TRANSCRIPTIONAL REGULATORY PROTEIN GABR"/>
    <property type="match status" value="1"/>
</dbReference>
<gene>
    <name evidence="6" type="ORF">GCM10022377_02990</name>
</gene>
<keyword evidence="2" id="KW-0805">Transcription regulation</keyword>
<dbReference type="SMART" id="SM00345">
    <property type="entry name" value="HTH_GNTR"/>
    <property type="match status" value="1"/>
</dbReference>
<dbReference type="InterPro" id="IPR051446">
    <property type="entry name" value="HTH_trans_reg/aminotransferase"/>
</dbReference>
<dbReference type="CDD" id="cd07377">
    <property type="entry name" value="WHTH_GntR"/>
    <property type="match status" value="1"/>
</dbReference>
<name>A0ABP7CT00_9MICC</name>
<keyword evidence="1" id="KW-0663">Pyridoxal phosphate</keyword>
<dbReference type="EMBL" id="BAABCJ010000001">
    <property type="protein sequence ID" value="GAA3693746.1"/>
    <property type="molecule type" value="Genomic_DNA"/>
</dbReference>
<dbReference type="InterPro" id="IPR000524">
    <property type="entry name" value="Tscrpt_reg_HTH_GntR"/>
</dbReference>
<evidence type="ECO:0000259" key="5">
    <source>
        <dbReference type="PROSITE" id="PS50949"/>
    </source>
</evidence>
<evidence type="ECO:0000256" key="2">
    <source>
        <dbReference type="ARBA" id="ARBA00023015"/>
    </source>
</evidence>
<keyword evidence="7" id="KW-1185">Reference proteome</keyword>
<dbReference type="InterPro" id="IPR036390">
    <property type="entry name" value="WH_DNA-bd_sf"/>
</dbReference>
<protein>
    <submittedName>
        <fullName evidence="6">GntR family transcriptional regulator</fullName>
    </submittedName>
</protein>
<accession>A0ABP7CT00</accession>
<keyword evidence="4" id="KW-0804">Transcription</keyword>
<dbReference type="PANTHER" id="PTHR46577">
    <property type="entry name" value="HTH-TYPE TRANSCRIPTIONAL REGULATORY PROTEIN GABR"/>
    <property type="match status" value="1"/>
</dbReference>
<evidence type="ECO:0000313" key="7">
    <source>
        <dbReference type="Proteomes" id="UP001501536"/>
    </source>
</evidence>